<proteinExistence type="predicted"/>
<dbReference type="GO" id="GO:0016020">
    <property type="term" value="C:membrane"/>
    <property type="evidence" value="ECO:0007669"/>
    <property type="project" value="UniProtKB-SubCell"/>
</dbReference>
<dbReference type="InterPro" id="IPR006593">
    <property type="entry name" value="Cyt_b561/ferric_Rdtase_TM"/>
</dbReference>
<evidence type="ECO:0000256" key="2">
    <source>
        <dbReference type="ARBA" id="ARBA00022448"/>
    </source>
</evidence>
<keyword evidence="3 7" id="KW-0812">Transmembrane</keyword>
<evidence type="ECO:0000256" key="5">
    <source>
        <dbReference type="ARBA" id="ARBA00022989"/>
    </source>
</evidence>
<evidence type="ECO:0000256" key="3">
    <source>
        <dbReference type="ARBA" id="ARBA00022692"/>
    </source>
</evidence>
<feature type="non-terminal residue" evidence="9">
    <location>
        <position position="115"/>
    </location>
</feature>
<dbReference type="STRING" id="29170.A0A368FCC2"/>
<evidence type="ECO:0000256" key="6">
    <source>
        <dbReference type="ARBA" id="ARBA00023136"/>
    </source>
</evidence>
<evidence type="ECO:0000259" key="8">
    <source>
        <dbReference type="PROSITE" id="PS50939"/>
    </source>
</evidence>
<evidence type="ECO:0000256" key="4">
    <source>
        <dbReference type="ARBA" id="ARBA00022982"/>
    </source>
</evidence>
<accession>A0A368FCC2</accession>
<comment type="caution">
    <text evidence="9">The sequence shown here is derived from an EMBL/GenBank/DDBJ whole genome shotgun (WGS) entry which is preliminary data.</text>
</comment>
<keyword evidence="4" id="KW-0249">Electron transport</keyword>
<organism evidence="9 10">
    <name type="scientific">Ancylostoma caninum</name>
    <name type="common">Dog hookworm</name>
    <dbReference type="NCBI Taxonomy" id="29170"/>
    <lineage>
        <taxon>Eukaryota</taxon>
        <taxon>Metazoa</taxon>
        <taxon>Ecdysozoa</taxon>
        <taxon>Nematoda</taxon>
        <taxon>Chromadorea</taxon>
        <taxon>Rhabditida</taxon>
        <taxon>Rhabditina</taxon>
        <taxon>Rhabditomorpha</taxon>
        <taxon>Strongyloidea</taxon>
        <taxon>Ancylostomatidae</taxon>
        <taxon>Ancylostomatinae</taxon>
        <taxon>Ancylostoma</taxon>
    </lineage>
</organism>
<feature type="domain" description="Cytochrome b561" evidence="8">
    <location>
        <begin position="1"/>
        <end position="115"/>
    </location>
</feature>
<protein>
    <recommendedName>
        <fullName evidence="8">Cytochrome b561 domain-containing protein</fullName>
    </recommendedName>
</protein>
<dbReference type="SMART" id="SM00665">
    <property type="entry name" value="B561"/>
    <property type="match status" value="1"/>
</dbReference>
<dbReference type="EMBL" id="JOJR01002420">
    <property type="protein sequence ID" value="RCN28659.1"/>
    <property type="molecule type" value="Genomic_DNA"/>
</dbReference>
<evidence type="ECO:0000313" key="10">
    <source>
        <dbReference type="Proteomes" id="UP000252519"/>
    </source>
</evidence>
<evidence type="ECO:0000256" key="1">
    <source>
        <dbReference type="ARBA" id="ARBA00004370"/>
    </source>
</evidence>
<comment type="subcellular location">
    <subcellularLocation>
        <location evidence="1">Membrane</location>
    </subcellularLocation>
</comment>
<evidence type="ECO:0000313" key="9">
    <source>
        <dbReference type="EMBL" id="RCN28659.1"/>
    </source>
</evidence>
<dbReference type="PROSITE" id="PS50939">
    <property type="entry name" value="CYTOCHROME_B561"/>
    <property type="match status" value="1"/>
</dbReference>
<name>A0A368FCC2_ANCCA</name>
<keyword evidence="2" id="KW-0813">Transport</keyword>
<gene>
    <name evidence="9" type="ORF">ANCCAN_25597</name>
</gene>
<reference evidence="9 10" key="1">
    <citation type="submission" date="2014-10" db="EMBL/GenBank/DDBJ databases">
        <title>Draft genome of the hookworm Ancylostoma caninum.</title>
        <authorList>
            <person name="Mitreva M."/>
        </authorList>
    </citation>
    <scope>NUCLEOTIDE SEQUENCE [LARGE SCALE GENOMIC DNA]</scope>
    <source>
        <strain evidence="9 10">Baltimore</strain>
    </source>
</reference>
<evidence type="ECO:0000256" key="7">
    <source>
        <dbReference type="SAM" id="Phobius"/>
    </source>
</evidence>
<dbReference type="OrthoDB" id="6372137at2759"/>
<keyword evidence="6 7" id="KW-0472">Membrane</keyword>
<dbReference type="Proteomes" id="UP000252519">
    <property type="component" value="Unassembled WGS sequence"/>
</dbReference>
<keyword evidence="10" id="KW-1185">Reference proteome</keyword>
<feature type="transmembrane region" description="Helical" evidence="7">
    <location>
        <begin position="20"/>
        <end position="44"/>
    </location>
</feature>
<keyword evidence="5 7" id="KW-1133">Transmembrane helix</keyword>
<sequence length="115" mass="13213">MRWRNVELSLRNSKFLCSASAGGVALIVAWWVLGSSAILIARYFKPLFPRKKLLGTAVWFQLHRDIFLISLILQILAVIFIFWQAGWVWYQCSYQCTPKDFSKKMNAITGIIATV</sequence>
<dbReference type="AlphaFoldDB" id="A0A368FCC2"/>
<feature type="transmembrane region" description="Helical" evidence="7">
    <location>
        <begin position="65"/>
        <end position="90"/>
    </location>
</feature>